<evidence type="ECO:0000313" key="3">
    <source>
        <dbReference type="Proteomes" id="UP000238390"/>
    </source>
</evidence>
<proteinExistence type="predicted"/>
<protein>
    <submittedName>
        <fullName evidence="2">Uncharacterized protein</fullName>
    </submittedName>
</protein>
<sequence>MDQAAPGANGSAAWRQQAESGEEGTWSARERARMGRGESKHIPVSSKSSSLIARAGLGARLAYVAAEAGGMAAK</sequence>
<evidence type="ECO:0000256" key="1">
    <source>
        <dbReference type="SAM" id="MobiDB-lite"/>
    </source>
</evidence>
<dbReference type="AlphaFoldDB" id="A0A2R3J114"/>
<keyword evidence="3" id="KW-1185">Reference proteome</keyword>
<accession>A0A2R3J114</accession>
<feature type="region of interest" description="Disordered" evidence="1">
    <location>
        <begin position="1"/>
        <end position="49"/>
    </location>
</feature>
<dbReference type="EMBL" id="CP027169">
    <property type="protein sequence ID" value="AVK07881.1"/>
    <property type="molecule type" value="Genomic_DNA"/>
</dbReference>
<gene>
    <name evidence="2" type="ORF">CSB93_4687</name>
</gene>
<reference evidence="2 3" key="1">
    <citation type="submission" date="2018-02" db="EMBL/GenBank/DDBJ databases">
        <title>FDA/CDC Antimicrobial Resistant Isolate Bank Genome Sequencing.</title>
        <authorList>
            <person name="Benahmed F.H."/>
            <person name="Lutgring J.D."/>
            <person name="Yoo B."/>
            <person name="Machado M."/>
            <person name="Brown A."/>
            <person name="McAllister G."/>
            <person name="Perry A."/>
            <person name="Halpin A.L."/>
            <person name="Vavikolanu K."/>
            <person name="Ott S."/>
            <person name="Zhao X."/>
            <person name="Tallon L.J."/>
            <person name="Sadzewicz L."/>
            <person name="Aluvathingal J."/>
            <person name="Nadendla S."/>
            <person name="Voskania-kordi A."/>
            <person name="Simonyan V."/>
            <person name="Patel J."/>
            <person name="Shawar R.M."/>
        </authorList>
    </citation>
    <scope>NUCLEOTIDE SEQUENCE [LARGE SCALE GENOMIC DNA]</scope>
    <source>
        <strain evidence="2 3">AR_0356</strain>
    </source>
</reference>
<dbReference type="Proteomes" id="UP000238390">
    <property type="component" value="Chromosome"/>
</dbReference>
<feature type="compositionally biased region" description="Basic and acidic residues" evidence="1">
    <location>
        <begin position="28"/>
        <end position="41"/>
    </location>
</feature>
<organism evidence="2 3">
    <name type="scientific">Pseudomonas paraeruginosa</name>
    <dbReference type="NCBI Taxonomy" id="2994495"/>
    <lineage>
        <taxon>Bacteria</taxon>
        <taxon>Pseudomonadati</taxon>
        <taxon>Pseudomonadota</taxon>
        <taxon>Gammaproteobacteria</taxon>
        <taxon>Pseudomonadales</taxon>
        <taxon>Pseudomonadaceae</taxon>
        <taxon>Pseudomonas</taxon>
    </lineage>
</organism>
<evidence type="ECO:0000313" key="2">
    <source>
        <dbReference type="EMBL" id="AVK07881.1"/>
    </source>
</evidence>
<name>A0A2R3J114_9PSED</name>